<comment type="caution">
    <text evidence="1">The sequence shown here is derived from an EMBL/GenBank/DDBJ whole genome shotgun (WGS) entry which is preliminary data.</text>
</comment>
<gene>
    <name evidence="1" type="ORF">IEQ34_020957</name>
</gene>
<sequence length="71" mass="8525">MQCVIFFTNGKEAVDNRCYIRYYSFFNTPINPDEILNVFYDPNSVASWMQKDNRIIYFPAAFVTQTFKAWY</sequence>
<name>A0AAV7G292_DENCH</name>
<proteinExistence type="predicted"/>
<protein>
    <submittedName>
        <fullName evidence="1">Uncharacterized protein</fullName>
    </submittedName>
</protein>
<evidence type="ECO:0000313" key="1">
    <source>
        <dbReference type="EMBL" id="KAH0450265.1"/>
    </source>
</evidence>
<reference evidence="1 2" key="1">
    <citation type="journal article" date="2021" name="Hortic Res">
        <title>Chromosome-scale assembly of the Dendrobium chrysotoxum genome enhances the understanding of orchid evolution.</title>
        <authorList>
            <person name="Zhang Y."/>
            <person name="Zhang G.Q."/>
            <person name="Zhang D."/>
            <person name="Liu X.D."/>
            <person name="Xu X.Y."/>
            <person name="Sun W.H."/>
            <person name="Yu X."/>
            <person name="Zhu X."/>
            <person name="Wang Z.W."/>
            <person name="Zhao X."/>
            <person name="Zhong W.Y."/>
            <person name="Chen H."/>
            <person name="Yin W.L."/>
            <person name="Huang T."/>
            <person name="Niu S.C."/>
            <person name="Liu Z.J."/>
        </authorList>
    </citation>
    <scope>NUCLEOTIDE SEQUENCE [LARGE SCALE GENOMIC DNA]</scope>
    <source>
        <strain evidence="1">Lindl</strain>
    </source>
</reference>
<keyword evidence="2" id="KW-1185">Reference proteome</keyword>
<organism evidence="1 2">
    <name type="scientific">Dendrobium chrysotoxum</name>
    <name type="common">Orchid</name>
    <dbReference type="NCBI Taxonomy" id="161865"/>
    <lineage>
        <taxon>Eukaryota</taxon>
        <taxon>Viridiplantae</taxon>
        <taxon>Streptophyta</taxon>
        <taxon>Embryophyta</taxon>
        <taxon>Tracheophyta</taxon>
        <taxon>Spermatophyta</taxon>
        <taxon>Magnoliopsida</taxon>
        <taxon>Liliopsida</taxon>
        <taxon>Asparagales</taxon>
        <taxon>Orchidaceae</taxon>
        <taxon>Epidendroideae</taxon>
        <taxon>Malaxideae</taxon>
        <taxon>Dendrobiinae</taxon>
        <taxon>Dendrobium</taxon>
    </lineage>
</organism>
<accession>A0AAV7G292</accession>
<dbReference type="AlphaFoldDB" id="A0AAV7G292"/>
<evidence type="ECO:0000313" key="2">
    <source>
        <dbReference type="Proteomes" id="UP000775213"/>
    </source>
</evidence>
<dbReference type="Proteomes" id="UP000775213">
    <property type="component" value="Unassembled WGS sequence"/>
</dbReference>
<dbReference type="EMBL" id="JAGFBR010000018">
    <property type="protein sequence ID" value="KAH0450265.1"/>
    <property type="molecule type" value="Genomic_DNA"/>
</dbReference>